<comment type="caution">
    <text evidence="16">The sequence shown here is derived from an EMBL/GenBank/DDBJ whole genome shotgun (WGS) entry which is preliminary data.</text>
</comment>
<dbReference type="Pfam" id="PF00266">
    <property type="entry name" value="Aminotran_5"/>
    <property type="match status" value="1"/>
</dbReference>
<feature type="region of interest" description="Disordered" evidence="14">
    <location>
        <begin position="20"/>
        <end position="51"/>
    </location>
</feature>
<keyword evidence="17" id="KW-1185">Reference proteome</keyword>
<feature type="region of interest" description="Disordered" evidence="14">
    <location>
        <begin position="63"/>
        <end position="126"/>
    </location>
</feature>
<dbReference type="Proteomes" id="UP001212997">
    <property type="component" value="Unassembled WGS sequence"/>
</dbReference>
<dbReference type="InterPro" id="IPR015943">
    <property type="entry name" value="WD40/YVTN_repeat-like_dom_sf"/>
</dbReference>
<evidence type="ECO:0000256" key="3">
    <source>
        <dbReference type="ARBA" id="ARBA00009236"/>
    </source>
</evidence>
<dbReference type="InterPro" id="IPR000192">
    <property type="entry name" value="Aminotrans_V_dom"/>
</dbReference>
<evidence type="ECO:0000256" key="13">
    <source>
        <dbReference type="SAM" id="Coils"/>
    </source>
</evidence>
<comment type="cofactor">
    <cofactor evidence="1 12">
        <name>pyridoxal 5'-phosphate</name>
        <dbReference type="ChEBI" id="CHEBI:597326"/>
    </cofactor>
</comment>
<evidence type="ECO:0000313" key="17">
    <source>
        <dbReference type="Proteomes" id="UP001212997"/>
    </source>
</evidence>
<dbReference type="EMBL" id="JANAWD010000041">
    <property type="protein sequence ID" value="KAJ3489646.1"/>
    <property type="molecule type" value="Genomic_DNA"/>
</dbReference>
<dbReference type="FunFam" id="2.130.10.10:FF:000414">
    <property type="entry name" value="Cytoplasmic dynein intermediate chain"/>
    <property type="match status" value="1"/>
</dbReference>
<dbReference type="Gene3D" id="3.40.640.10">
    <property type="entry name" value="Type I PLP-dependent aspartate aminotransferase-like (Major domain)"/>
    <property type="match status" value="1"/>
</dbReference>
<dbReference type="InterPro" id="IPR015422">
    <property type="entry name" value="PyrdxlP-dep_Trfase_small"/>
</dbReference>
<feature type="compositionally biased region" description="Basic and acidic residues" evidence="14">
    <location>
        <begin position="20"/>
        <end position="39"/>
    </location>
</feature>
<feature type="compositionally biased region" description="Polar residues" evidence="14">
    <location>
        <begin position="677"/>
        <end position="690"/>
    </location>
</feature>
<evidence type="ECO:0000256" key="5">
    <source>
        <dbReference type="ARBA" id="ARBA00022490"/>
    </source>
</evidence>
<evidence type="ECO:0000256" key="11">
    <source>
        <dbReference type="PROSITE-ProRule" id="PRU00221"/>
    </source>
</evidence>
<keyword evidence="8" id="KW-0808">Transferase</keyword>
<dbReference type="GO" id="GO:0010970">
    <property type="term" value="P:transport along microtubule"/>
    <property type="evidence" value="ECO:0007669"/>
    <property type="project" value="TreeGrafter"/>
</dbReference>
<organism evidence="16 17">
    <name type="scientific">Meripilus lineatus</name>
    <dbReference type="NCBI Taxonomy" id="2056292"/>
    <lineage>
        <taxon>Eukaryota</taxon>
        <taxon>Fungi</taxon>
        <taxon>Dikarya</taxon>
        <taxon>Basidiomycota</taxon>
        <taxon>Agaricomycotina</taxon>
        <taxon>Agaricomycetes</taxon>
        <taxon>Polyporales</taxon>
        <taxon>Meripilaceae</taxon>
        <taxon>Meripilus</taxon>
    </lineage>
</organism>
<name>A0AAD5V9E9_9APHY</name>
<evidence type="ECO:0000256" key="10">
    <source>
        <dbReference type="ARBA" id="ARBA00022898"/>
    </source>
</evidence>
<evidence type="ECO:0000313" key="16">
    <source>
        <dbReference type="EMBL" id="KAJ3489646.1"/>
    </source>
</evidence>
<dbReference type="AlphaFoldDB" id="A0AAD5V9E9"/>
<evidence type="ECO:0000256" key="12">
    <source>
        <dbReference type="RuleBase" id="RU004504"/>
    </source>
</evidence>
<dbReference type="Pfam" id="PF00400">
    <property type="entry name" value="WD40"/>
    <property type="match status" value="2"/>
</dbReference>
<dbReference type="SUPFAM" id="SSF53383">
    <property type="entry name" value="PLP-dependent transferases"/>
    <property type="match status" value="1"/>
</dbReference>
<keyword evidence="9" id="KW-0677">Repeat</keyword>
<dbReference type="SMART" id="SM00320">
    <property type="entry name" value="WD40"/>
    <property type="match status" value="6"/>
</dbReference>
<evidence type="ECO:0000259" key="15">
    <source>
        <dbReference type="Pfam" id="PF00266"/>
    </source>
</evidence>
<dbReference type="GO" id="GO:0045503">
    <property type="term" value="F:dynein light chain binding"/>
    <property type="evidence" value="ECO:0007669"/>
    <property type="project" value="TreeGrafter"/>
</dbReference>
<evidence type="ECO:0000256" key="1">
    <source>
        <dbReference type="ARBA" id="ARBA00001933"/>
    </source>
</evidence>
<dbReference type="PANTHER" id="PTHR12442">
    <property type="entry name" value="DYNEIN INTERMEDIATE CHAIN"/>
    <property type="match status" value="1"/>
</dbReference>
<dbReference type="GO" id="GO:0045504">
    <property type="term" value="F:dynein heavy chain binding"/>
    <property type="evidence" value="ECO:0007669"/>
    <property type="project" value="TreeGrafter"/>
</dbReference>
<dbReference type="InterPro" id="IPR015421">
    <property type="entry name" value="PyrdxlP-dep_Trfase_major"/>
</dbReference>
<reference evidence="16" key="1">
    <citation type="submission" date="2022-07" db="EMBL/GenBank/DDBJ databases">
        <title>Genome Sequence of Physisporinus lineatus.</title>
        <authorList>
            <person name="Buettner E."/>
        </authorList>
    </citation>
    <scope>NUCLEOTIDE SEQUENCE</scope>
    <source>
        <strain evidence="16">VT162</strain>
    </source>
</reference>
<evidence type="ECO:0000256" key="6">
    <source>
        <dbReference type="ARBA" id="ARBA00022574"/>
    </source>
</evidence>
<dbReference type="FunFam" id="3.40.640.10:FF:000027">
    <property type="entry name" value="Serine--pyruvate aminotransferase, mitochondrial"/>
    <property type="match status" value="1"/>
</dbReference>
<sequence length="1084" mass="119503">MSEKRRAEIEAKRMKLAELRRLREERQRASADNDRRNAERSQQATSSRKAEVDELVVSLIGGVSPGRGVASTHDSPGPSIPSTPLAQSTSLPGSSSLSLSGRISRQSDAGSDRVSVGTGIPGIFPNDRRETQVERVLTPKFNVDLIDVEHELFELPQKERVTYNKEVQTMATETEPIDVVQEDDLRQQILREREAVEAERVAREQELDEESLQLERELEEQIRELTEEEKHSIFSAPEFLDFLEQSTKIVQRALNDNYDYTRDYTIGTETGVDDSEGRRVKRICAFWDEHYGKNRSITDVDWSPKARVQYPELSCASYNKNPAALNEPDGIVAVWNMHLLERPEFVFHSQSDVLSVTFSPFHSNLIFGGTYSGQILLWDTRSKHLPVLKTPLSASGHTHPVYAMQMVGTQNAHNLITSSTDGTVCSWLVDMLAQPQETLELNHAGHNKTGEVAITTLDFPDNETTTFWVGTEEGNVYQANRYDRAGAKAGLNQYDVYRGHSGPVMGLHFHPLVGPVDFSDLFLTCSVDWTVKLWRAKSLAKPSTTANSIAPIYSFDEADDYVYDVKWHPAHPAIFGIVDGSGKFDLWNLNTDTEVPAVSTTVSPGKAINKLRWDQKEGRRAALGGSDGKLYIYDIGDMALPRESEWTDLQRTVSGIMGGGQANGGDADSSRIVAGSPPSSYPQLEPQSPHTKLETSPHPQQCPISSRNLINSLFSDDVLYANAHPSVAHTSPEFIPIFGDSIRMTRELLFSSSAQIFLIAGSGTLGWDQVSSNLIEPGEQVLLLNSGYFGDSFADCLQIYGAKVDQLTAEFGGAVSRSELEKALKAKKYKAVAFTHVDTSTGVLSNAKMVGETVRAISPDTLVVMDAVCSVASEEIRMDAWGLDVVLSASQKGLGAPPGLSIVAASQKAMEVAAKRATPVTSYYASWKKWLPIMEAYESGRPMYFATPPVNLIRAYHASLLRITKSSPSLEDRFKLHREASDRVKRAALDLGLKQVPLDGSIAANGMSAIYLPEGLGVADLVPRLAQRDVIITGGLHKDWKDKYFRIGHMGITAIDQERGDIENLITALKDSIHEALASKKPIA</sequence>
<dbReference type="InterPro" id="IPR020578">
    <property type="entry name" value="Aminotrans_V_PyrdxlP_BS"/>
</dbReference>
<dbReference type="PANTHER" id="PTHR12442:SF22">
    <property type="entry name" value="CYTOPLASMIC DYNEIN 1 INTERMEDIATE CHAIN-RELATED"/>
    <property type="match status" value="1"/>
</dbReference>
<keyword evidence="5" id="KW-0963">Cytoplasm</keyword>
<evidence type="ECO:0000256" key="8">
    <source>
        <dbReference type="ARBA" id="ARBA00022679"/>
    </source>
</evidence>
<proteinExistence type="inferred from homology"/>
<dbReference type="EC" id="2.6.1.44" evidence="4"/>
<comment type="subcellular location">
    <subcellularLocation>
        <location evidence="2">Cytoplasm</location>
    </subcellularLocation>
</comment>
<dbReference type="GO" id="GO:0005737">
    <property type="term" value="C:cytoplasm"/>
    <property type="evidence" value="ECO:0007669"/>
    <property type="project" value="UniProtKB-SubCell"/>
</dbReference>
<protein>
    <recommendedName>
        <fullName evidence="4">alanine--glyoxylate transaminase</fullName>
        <ecNumber evidence="4">2.6.1.44</ecNumber>
    </recommendedName>
</protein>
<dbReference type="FunFam" id="2.130.10.10:FF:001070">
    <property type="entry name" value="Dynein intermediate chain, cytosolic"/>
    <property type="match status" value="1"/>
</dbReference>
<keyword evidence="10" id="KW-0663">Pyridoxal phosphate</keyword>
<feature type="compositionally biased region" description="Low complexity" evidence="14">
    <location>
        <begin position="85"/>
        <end position="107"/>
    </location>
</feature>
<dbReference type="GO" id="GO:0008453">
    <property type="term" value="F:alanine-glyoxylate transaminase activity"/>
    <property type="evidence" value="ECO:0007669"/>
    <property type="project" value="UniProtKB-EC"/>
</dbReference>
<gene>
    <name evidence="16" type="ORF">NLI96_g1964</name>
</gene>
<evidence type="ECO:0000256" key="9">
    <source>
        <dbReference type="ARBA" id="ARBA00022737"/>
    </source>
</evidence>
<keyword evidence="6 11" id="KW-0853">WD repeat</keyword>
<evidence type="ECO:0000256" key="14">
    <source>
        <dbReference type="SAM" id="MobiDB-lite"/>
    </source>
</evidence>
<dbReference type="Gene3D" id="2.130.10.10">
    <property type="entry name" value="YVTN repeat-like/Quinoprotein amine dehydrogenase"/>
    <property type="match status" value="2"/>
</dbReference>
<dbReference type="FunFam" id="3.90.1150.10:FF:000049">
    <property type="entry name" value="Alanine-glyoxylate aminotransferase 1"/>
    <property type="match status" value="1"/>
</dbReference>
<evidence type="ECO:0000256" key="7">
    <source>
        <dbReference type="ARBA" id="ARBA00022576"/>
    </source>
</evidence>
<dbReference type="InterPro" id="IPR001680">
    <property type="entry name" value="WD40_rpt"/>
</dbReference>
<accession>A0AAD5V9E9</accession>
<feature type="coiled-coil region" evidence="13">
    <location>
        <begin position="186"/>
        <end position="231"/>
    </location>
</feature>
<dbReference type="InterPro" id="IPR036322">
    <property type="entry name" value="WD40_repeat_dom_sf"/>
</dbReference>
<dbReference type="InterPro" id="IPR050687">
    <property type="entry name" value="Dynein_IC"/>
</dbReference>
<feature type="domain" description="Aminotransferase class V" evidence="15">
    <location>
        <begin position="719"/>
        <end position="913"/>
    </location>
</feature>
<dbReference type="GO" id="GO:0005868">
    <property type="term" value="C:cytoplasmic dynein complex"/>
    <property type="evidence" value="ECO:0007669"/>
    <property type="project" value="TreeGrafter"/>
</dbReference>
<dbReference type="PROSITE" id="PS00595">
    <property type="entry name" value="AA_TRANSFER_CLASS_5"/>
    <property type="match status" value="1"/>
</dbReference>
<keyword evidence="13" id="KW-0175">Coiled coil</keyword>
<feature type="region of interest" description="Disordered" evidence="14">
    <location>
        <begin position="655"/>
        <end position="700"/>
    </location>
</feature>
<evidence type="ECO:0000256" key="2">
    <source>
        <dbReference type="ARBA" id="ARBA00004496"/>
    </source>
</evidence>
<keyword evidence="7" id="KW-0032">Aminotransferase</keyword>
<evidence type="ECO:0000256" key="4">
    <source>
        <dbReference type="ARBA" id="ARBA00013049"/>
    </source>
</evidence>
<dbReference type="SUPFAM" id="SSF50978">
    <property type="entry name" value="WD40 repeat-like"/>
    <property type="match status" value="1"/>
</dbReference>
<dbReference type="InterPro" id="IPR015424">
    <property type="entry name" value="PyrdxlP-dep_Trfase"/>
</dbReference>
<feature type="repeat" description="WD" evidence="11">
    <location>
        <begin position="497"/>
        <end position="544"/>
    </location>
</feature>
<comment type="similarity">
    <text evidence="3">Belongs to the class-V pyridoxal-phosphate-dependent aminotransferase family.</text>
</comment>
<dbReference type="Gene3D" id="3.90.1150.10">
    <property type="entry name" value="Aspartate Aminotransferase, domain 1"/>
    <property type="match status" value="1"/>
</dbReference>
<dbReference type="PROSITE" id="PS50082">
    <property type="entry name" value="WD_REPEATS_2"/>
    <property type="match status" value="1"/>
</dbReference>